<feature type="compositionally biased region" description="Polar residues" evidence="1">
    <location>
        <begin position="92"/>
        <end position="102"/>
    </location>
</feature>
<feature type="compositionally biased region" description="Pro residues" evidence="1">
    <location>
        <begin position="68"/>
        <end position="79"/>
    </location>
</feature>
<comment type="caution">
    <text evidence="2">The sequence shown here is derived from an EMBL/GenBank/DDBJ whole genome shotgun (WGS) entry which is preliminary data.</text>
</comment>
<evidence type="ECO:0000256" key="1">
    <source>
        <dbReference type="SAM" id="MobiDB-lite"/>
    </source>
</evidence>
<accession>A0A1Y2H6R9</accession>
<organism evidence="2 3">
    <name type="scientific">Catenaria anguillulae PL171</name>
    <dbReference type="NCBI Taxonomy" id="765915"/>
    <lineage>
        <taxon>Eukaryota</taxon>
        <taxon>Fungi</taxon>
        <taxon>Fungi incertae sedis</taxon>
        <taxon>Blastocladiomycota</taxon>
        <taxon>Blastocladiomycetes</taxon>
        <taxon>Blastocladiales</taxon>
        <taxon>Catenariaceae</taxon>
        <taxon>Catenaria</taxon>
    </lineage>
</organism>
<feature type="region of interest" description="Disordered" evidence="1">
    <location>
        <begin position="51"/>
        <end position="81"/>
    </location>
</feature>
<reference evidence="2 3" key="1">
    <citation type="submission" date="2016-07" db="EMBL/GenBank/DDBJ databases">
        <title>Pervasive Adenine N6-methylation of Active Genes in Fungi.</title>
        <authorList>
            <consortium name="DOE Joint Genome Institute"/>
            <person name="Mondo S.J."/>
            <person name="Dannebaum R.O."/>
            <person name="Kuo R.C."/>
            <person name="Labutti K."/>
            <person name="Haridas S."/>
            <person name="Kuo A."/>
            <person name="Salamov A."/>
            <person name="Ahrendt S.R."/>
            <person name="Lipzen A."/>
            <person name="Sullivan W."/>
            <person name="Andreopoulos W.B."/>
            <person name="Clum A."/>
            <person name="Lindquist E."/>
            <person name="Daum C."/>
            <person name="Ramamoorthy G.K."/>
            <person name="Gryganskyi A."/>
            <person name="Culley D."/>
            <person name="Magnuson J.K."/>
            <person name="James T.Y."/>
            <person name="O'Malley M.A."/>
            <person name="Stajich J.E."/>
            <person name="Spatafora J.W."/>
            <person name="Visel A."/>
            <person name="Grigoriev I.V."/>
        </authorList>
    </citation>
    <scope>NUCLEOTIDE SEQUENCE [LARGE SCALE GENOMIC DNA]</scope>
    <source>
        <strain evidence="2 3">PL171</strain>
    </source>
</reference>
<dbReference type="EMBL" id="MCFL01000133">
    <property type="protein sequence ID" value="ORZ29704.1"/>
    <property type="molecule type" value="Genomic_DNA"/>
</dbReference>
<feature type="region of interest" description="Disordered" evidence="1">
    <location>
        <begin position="90"/>
        <end position="109"/>
    </location>
</feature>
<protein>
    <submittedName>
        <fullName evidence="2">Uncharacterized protein</fullName>
    </submittedName>
</protein>
<evidence type="ECO:0000313" key="2">
    <source>
        <dbReference type="EMBL" id="ORZ29704.1"/>
    </source>
</evidence>
<keyword evidence="3" id="KW-1185">Reference proteome</keyword>
<dbReference type="Proteomes" id="UP000193411">
    <property type="component" value="Unassembled WGS sequence"/>
</dbReference>
<proteinExistence type="predicted"/>
<sequence length="109" mass="11566">MSDTDIKIKAILRNLTFQTGSGEVCYPIPSPYTCETLTCVPLQRKITSVSSSSACRSSTTRPKTSRPPTCPNYKPPPLVGPGDLVEVHSRVTGPSATGTSVRVTDLLGS</sequence>
<feature type="compositionally biased region" description="Low complexity" evidence="1">
    <location>
        <begin position="51"/>
        <end position="62"/>
    </location>
</feature>
<dbReference type="AlphaFoldDB" id="A0A1Y2H6R9"/>
<evidence type="ECO:0000313" key="3">
    <source>
        <dbReference type="Proteomes" id="UP000193411"/>
    </source>
</evidence>
<gene>
    <name evidence="2" type="ORF">BCR44DRAFT_1448083</name>
</gene>
<name>A0A1Y2H6R9_9FUNG</name>